<dbReference type="GO" id="GO:0006493">
    <property type="term" value="P:protein O-linked glycosylation"/>
    <property type="evidence" value="ECO:0007669"/>
    <property type="project" value="InterPro"/>
</dbReference>
<dbReference type="KEGG" id="alka:J0B03_04805"/>
<dbReference type="GO" id="GO:0009103">
    <property type="term" value="P:lipopolysaccharide biosynthetic process"/>
    <property type="evidence" value="ECO:0007669"/>
    <property type="project" value="UniProtKB-ARBA"/>
</dbReference>
<dbReference type="GO" id="GO:0005886">
    <property type="term" value="C:plasma membrane"/>
    <property type="evidence" value="ECO:0007669"/>
    <property type="project" value="UniProtKB-SubCell"/>
</dbReference>
<dbReference type="GO" id="GO:0000030">
    <property type="term" value="F:mannosyltransferase activity"/>
    <property type="evidence" value="ECO:0007669"/>
    <property type="project" value="InterPro"/>
</dbReference>
<feature type="transmembrane region" description="Helical" evidence="8">
    <location>
        <begin position="314"/>
        <end position="331"/>
    </location>
</feature>
<feature type="transmembrane region" description="Helical" evidence="8">
    <location>
        <begin position="361"/>
        <end position="377"/>
    </location>
</feature>
<evidence type="ECO:0000256" key="2">
    <source>
        <dbReference type="ARBA" id="ARBA00022475"/>
    </source>
</evidence>
<organism evidence="10 11">
    <name type="scientific">Alkalibacter rhizosphaerae</name>
    <dbReference type="NCBI Taxonomy" id="2815577"/>
    <lineage>
        <taxon>Bacteria</taxon>
        <taxon>Bacillati</taxon>
        <taxon>Bacillota</taxon>
        <taxon>Clostridia</taxon>
        <taxon>Eubacteriales</taxon>
        <taxon>Eubacteriaceae</taxon>
        <taxon>Alkalibacter</taxon>
    </lineage>
</organism>
<evidence type="ECO:0000256" key="7">
    <source>
        <dbReference type="ARBA" id="ARBA00023136"/>
    </source>
</evidence>
<gene>
    <name evidence="10" type="ORF">J0B03_04805</name>
</gene>
<keyword evidence="6 8" id="KW-1133">Transmembrane helix</keyword>
<evidence type="ECO:0000256" key="3">
    <source>
        <dbReference type="ARBA" id="ARBA00022676"/>
    </source>
</evidence>
<dbReference type="EMBL" id="CP071444">
    <property type="protein sequence ID" value="QSX09390.1"/>
    <property type="molecule type" value="Genomic_DNA"/>
</dbReference>
<keyword evidence="2" id="KW-1003">Cell membrane</keyword>
<evidence type="ECO:0000256" key="1">
    <source>
        <dbReference type="ARBA" id="ARBA00004651"/>
    </source>
</evidence>
<evidence type="ECO:0000256" key="6">
    <source>
        <dbReference type="ARBA" id="ARBA00022989"/>
    </source>
</evidence>
<dbReference type="RefSeq" id="WP_207300725.1">
    <property type="nucleotide sequence ID" value="NZ_CP071444.1"/>
</dbReference>
<keyword evidence="5 8" id="KW-0812">Transmembrane</keyword>
<comment type="subcellular location">
    <subcellularLocation>
        <location evidence="1">Cell membrane</location>
        <topology evidence="1">Multi-pass membrane protein</topology>
    </subcellularLocation>
</comment>
<sequence length="517" mass="59331">MNNFKHHLKTHPWIYIYLSLYFLASAFLLTRFPTMHSDEPWLGALSRSMLMQGDYGVTEPFFDVYSRNPHAIRLLFHGLQSMVIHFFGFGLYPLRMISLVFGLGTLGMAYAIGFNILQNQKKALLITLILSLDIWFIYASHFARQEIILVFLLLTAVALLLKDPPHHTWRRDVLVGVILGLAIGVHPNCFLLSLVLGSMYLYFIYKKELQWKNLWILMGVVAVFALIFVALSFSFDPNYIQNYLQSGRKFGVHRSLLEKFGALGTFFADLWQGKGLTYYIPDIRITLTLFILTILLSLGTILKKRPGSKQKYTILFSLATAAILLGLVLIGRFNPTSVVFLFPFLYLLAGLIVLDRFGSKGVLLLLIPILVNLWINAPDPSSTYAQYETQVAAYVDPDDKSLANLNLGFYFEEGSLLDYRNLRYYREAGLTLEEYITTREIEYILYSDELDAINDKKPAYNTVYGNPDFYYDELKIFLQDHCQLVGSFENPTYGTHIANWMDQRPWQISVFKVTTTP</sequence>
<dbReference type="PANTHER" id="PTHR33908:SF11">
    <property type="entry name" value="MEMBRANE PROTEIN"/>
    <property type="match status" value="1"/>
</dbReference>
<keyword evidence="7 8" id="KW-0472">Membrane</keyword>
<feature type="transmembrane region" description="Helical" evidence="8">
    <location>
        <begin position="173"/>
        <end position="202"/>
    </location>
</feature>
<dbReference type="Proteomes" id="UP000663499">
    <property type="component" value="Chromosome"/>
</dbReference>
<feature type="transmembrane region" description="Helical" evidence="8">
    <location>
        <begin position="12"/>
        <end position="32"/>
    </location>
</feature>
<feature type="transmembrane region" description="Helical" evidence="8">
    <location>
        <begin position="123"/>
        <end position="139"/>
    </location>
</feature>
<evidence type="ECO:0000256" key="5">
    <source>
        <dbReference type="ARBA" id="ARBA00022692"/>
    </source>
</evidence>
<feature type="transmembrane region" description="Helical" evidence="8">
    <location>
        <begin position="99"/>
        <end position="117"/>
    </location>
</feature>
<proteinExistence type="predicted"/>
<protein>
    <submittedName>
        <fullName evidence="10">Glycosyltransferase family 39 protein</fullName>
    </submittedName>
</protein>
<dbReference type="Pfam" id="PF02366">
    <property type="entry name" value="PMT"/>
    <property type="match status" value="1"/>
</dbReference>
<keyword evidence="3" id="KW-0328">Glycosyltransferase</keyword>
<evidence type="ECO:0000256" key="4">
    <source>
        <dbReference type="ARBA" id="ARBA00022679"/>
    </source>
</evidence>
<evidence type="ECO:0000313" key="10">
    <source>
        <dbReference type="EMBL" id="QSX09390.1"/>
    </source>
</evidence>
<dbReference type="InterPro" id="IPR050297">
    <property type="entry name" value="LipidA_mod_glycosyltrf_83"/>
</dbReference>
<feature type="transmembrane region" description="Helical" evidence="8">
    <location>
        <begin position="214"/>
        <end position="235"/>
    </location>
</feature>
<dbReference type="GO" id="GO:0016763">
    <property type="term" value="F:pentosyltransferase activity"/>
    <property type="evidence" value="ECO:0007669"/>
    <property type="project" value="TreeGrafter"/>
</dbReference>
<keyword evidence="11" id="KW-1185">Reference proteome</keyword>
<feature type="transmembrane region" description="Helical" evidence="8">
    <location>
        <begin position="283"/>
        <end position="302"/>
    </location>
</feature>
<dbReference type="AlphaFoldDB" id="A0A974XII8"/>
<keyword evidence="4" id="KW-0808">Transferase</keyword>
<dbReference type="InterPro" id="IPR003342">
    <property type="entry name" value="ArnT-like_N"/>
</dbReference>
<feature type="domain" description="ArnT-like N-terminal" evidence="9">
    <location>
        <begin position="94"/>
        <end position="233"/>
    </location>
</feature>
<accession>A0A974XII8</accession>
<evidence type="ECO:0000256" key="8">
    <source>
        <dbReference type="SAM" id="Phobius"/>
    </source>
</evidence>
<name>A0A974XII8_9FIRM</name>
<dbReference type="PANTHER" id="PTHR33908">
    <property type="entry name" value="MANNOSYLTRANSFERASE YKCB-RELATED"/>
    <property type="match status" value="1"/>
</dbReference>
<feature type="transmembrane region" description="Helical" evidence="8">
    <location>
        <begin position="146"/>
        <end position="161"/>
    </location>
</feature>
<reference evidence="10" key="1">
    <citation type="submission" date="2021-03" db="EMBL/GenBank/DDBJ databases">
        <title>Alkalibacter marinus sp. nov., isolated from tidal flat sediment.</title>
        <authorList>
            <person name="Namirimu T."/>
            <person name="Yang J.-A."/>
            <person name="Yang S.-H."/>
            <person name="Kim Y.-J."/>
            <person name="Kwon K.K."/>
        </authorList>
    </citation>
    <scope>NUCLEOTIDE SEQUENCE</scope>
    <source>
        <strain evidence="10">ES005</strain>
    </source>
</reference>
<evidence type="ECO:0000259" key="9">
    <source>
        <dbReference type="Pfam" id="PF02366"/>
    </source>
</evidence>
<feature type="transmembrane region" description="Helical" evidence="8">
    <location>
        <begin position="337"/>
        <end position="354"/>
    </location>
</feature>
<evidence type="ECO:0000313" key="11">
    <source>
        <dbReference type="Proteomes" id="UP000663499"/>
    </source>
</evidence>